<dbReference type="Pfam" id="PF06094">
    <property type="entry name" value="GGACT"/>
    <property type="match status" value="1"/>
</dbReference>
<dbReference type="KEGG" id="drg:H9K76_20635"/>
<dbReference type="Gene3D" id="3.10.490.10">
    <property type="entry name" value="Gamma-glutamyl cyclotransferase-like"/>
    <property type="match status" value="1"/>
</dbReference>
<sequence length="174" mass="19102">MSRTSPSHPASRHAPWQPCGATHVAVYGTLRAGGVNDIARLHAGIRRTGVTELRGTLHDLGWYPGLSLAGTHTVLAEVYPLNDTLEQAMDRIEGIWPQDLGEYAKRLVDVRVMLADGDSQPMRVLAYEALPAALKDAPVIMAHDWLAWYRSMDREHPDQPFQLKTENSAGPSAG</sequence>
<organism evidence="2 3">
    <name type="scientific">Diaphorobacter ruginosibacter</name>
    <dbReference type="NCBI Taxonomy" id="1715720"/>
    <lineage>
        <taxon>Bacteria</taxon>
        <taxon>Pseudomonadati</taxon>
        <taxon>Pseudomonadota</taxon>
        <taxon>Betaproteobacteria</taxon>
        <taxon>Burkholderiales</taxon>
        <taxon>Comamonadaceae</taxon>
        <taxon>Diaphorobacter</taxon>
    </lineage>
</organism>
<dbReference type="GO" id="GO:0016740">
    <property type="term" value="F:transferase activity"/>
    <property type="evidence" value="ECO:0007669"/>
    <property type="project" value="UniProtKB-KW"/>
</dbReference>
<gene>
    <name evidence="2" type="ORF">H9K76_20635</name>
</gene>
<name>A0A7G9RMP9_9BURK</name>
<dbReference type="InterPro" id="IPR009288">
    <property type="entry name" value="AIG2-like_dom"/>
</dbReference>
<dbReference type="RefSeq" id="WP_187597140.1">
    <property type="nucleotide sequence ID" value="NZ_CP060714.1"/>
</dbReference>
<dbReference type="InterPro" id="IPR013024">
    <property type="entry name" value="GGCT-like"/>
</dbReference>
<reference evidence="2 3" key="1">
    <citation type="submission" date="2020-08" db="EMBL/GenBank/DDBJ databases">
        <title>Genome sequence of Diaphorobacter ruginosibacter DSM 27467T.</title>
        <authorList>
            <person name="Hyun D.-W."/>
            <person name="Bae J.-W."/>
        </authorList>
    </citation>
    <scope>NUCLEOTIDE SEQUENCE [LARGE SCALE GENOMIC DNA]</scope>
    <source>
        <strain evidence="2 3">DSM 27467</strain>
    </source>
</reference>
<keyword evidence="3" id="KW-1185">Reference proteome</keyword>
<proteinExistence type="predicted"/>
<accession>A0A7G9RMP9</accession>
<evidence type="ECO:0000313" key="2">
    <source>
        <dbReference type="EMBL" id="QNN56874.1"/>
    </source>
</evidence>
<keyword evidence="2" id="KW-0808">Transferase</keyword>
<dbReference type="CDD" id="cd06661">
    <property type="entry name" value="GGCT_like"/>
    <property type="match status" value="1"/>
</dbReference>
<dbReference type="EMBL" id="CP060714">
    <property type="protein sequence ID" value="QNN56874.1"/>
    <property type="molecule type" value="Genomic_DNA"/>
</dbReference>
<evidence type="ECO:0000313" key="3">
    <source>
        <dbReference type="Proteomes" id="UP000515811"/>
    </source>
</evidence>
<dbReference type="InterPro" id="IPR036568">
    <property type="entry name" value="GGCT-like_sf"/>
</dbReference>
<dbReference type="Proteomes" id="UP000515811">
    <property type="component" value="Chromosome"/>
</dbReference>
<protein>
    <submittedName>
        <fullName evidence="2">Gamma-glutamylcyclotransferase</fullName>
    </submittedName>
</protein>
<evidence type="ECO:0000259" key="1">
    <source>
        <dbReference type="Pfam" id="PF06094"/>
    </source>
</evidence>
<dbReference type="SUPFAM" id="SSF110857">
    <property type="entry name" value="Gamma-glutamyl cyclotransferase-like"/>
    <property type="match status" value="1"/>
</dbReference>
<dbReference type="AlphaFoldDB" id="A0A7G9RMP9"/>
<feature type="domain" description="Gamma-glutamylcyclotransferase AIG2-like" evidence="1">
    <location>
        <begin position="24"/>
        <end position="146"/>
    </location>
</feature>